<dbReference type="Gene3D" id="3.30.200.20">
    <property type="entry name" value="Phosphorylase Kinase, domain 1"/>
    <property type="match status" value="1"/>
</dbReference>
<dbReference type="Gene3D" id="3.90.810.10">
    <property type="entry name" value="CRIB domain"/>
    <property type="match status" value="1"/>
</dbReference>
<feature type="compositionally biased region" description="Low complexity" evidence="10">
    <location>
        <begin position="235"/>
        <end position="251"/>
    </location>
</feature>
<dbReference type="PANTHER" id="PTHR45832:SF22">
    <property type="entry name" value="SERINE_THREONINE-PROTEIN KINASE SAMKA-RELATED"/>
    <property type="match status" value="1"/>
</dbReference>
<dbReference type="GO" id="GO:0005524">
    <property type="term" value="F:ATP binding"/>
    <property type="evidence" value="ECO:0007669"/>
    <property type="project" value="UniProtKB-KW"/>
</dbReference>
<dbReference type="Pfam" id="PF00786">
    <property type="entry name" value="PBD"/>
    <property type="match status" value="1"/>
</dbReference>
<evidence type="ECO:0000259" key="12">
    <source>
        <dbReference type="PROSITE" id="PS50108"/>
    </source>
</evidence>
<feature type="region of interest" description="Disordered" evidence="10">
    <location>
        <begin position="266"/>
        <end position="418"/>
    </location>
</feature>
<comment type="caution">
    <text evidence="13">The sequence shown here is derived from an EMBL/GenBank/DDBJ whole genome shotgun (WGS) entry which is preliminary data.</text>
</comment>
<organism evidence="13 14">
    <name type="scientific">Candida albicans</name>
    <name type="common">Yeast</name>
    <dbReference type="NCBI Taxonomy" id="5476"/>
    <lineage>
        <taxon>Eukaryota</taxon>
        <taxon>Fungi</taxon>
        <taxon>Dikarya</taxon>
        <taxon>Ascomycota</taxon>
        <taxon>Saccharomycotina</taxon>
        <taxon>Pichiomycetes</taxon>
        <taxon>Debaryomycetaceae</taxon>
        <taxon>Candida/Lodderomyces clade</taxon>
        <taxon>Candida</taxon>
    </lineage>
</organism>
<evidence type="ECO:0000256" key="8">
    <source>
        <dbReference type="ARBA" id="ARBA00047899"/>
    </source>
</evidence>
<keyword evidence="6 13" id="KW-0418">Kinase</keyword>
<evidence type="ECO:0000259" key="11">
    <source>
        <dbReference type="PROSITE" id="PS50011"/>
    </source>
</evidence>
<feature type="compositionally biased region" description="Low complexity" evidence="10">
    <location>
        <begin position="455"/>
        <end position="479"/>
    </location>
</feature>
<evidence type="ECO:0000256" key="5">
    <source>
        <dbReference type="ARBA" id="ARBA00022741"/>
    </source>
</evidence>
<comment type="catalytic activity">
    <reaction evidence="8">
        <text>L-threonyl-[protein] + ATP = O-phospho-L-threonyl-[protein] + ADP + H(+)</text>
        <dbReference type="Rhea" id="RHEA:46608"/>
        <dbReference type="Rhea" id="RHEA-COMP:11060"/>
        <dbReference type="Rhea" id="RHEA-COMP:11605"/>
        <dbReference type="ChEBI" id="CHEBI:15378"/>
        <dbReference type="ChEBI" id="CHEBI:30013"/>
        <dbReference type="ChEBI" id="CHEBI:30616"/>
        <dbReference type="ChEBI" id="CHEBI:61977"/>
        <dbReference type="ChEBI" id="CHEBI:456216"/>
        <dbReference type="EC" id="2.7.11.1"/>
    </reaction>
</comment>
<feature type="region of interest" description="Disordered" evidence="10">
    <location>
        <begin position="455"/>
        <end position="554"/>
    </location>
</feature>
<reference evidence="13 14" key="1">
    <citation type="submission" date="2020-03" db="EMBL/GenBank/DDBJ databases">
        <title>FDA dAtabase for Regulatory Grade micrObial Sequences (FDA-ARGOS): Supporting development and validation of Infectious Disease Dx tests.</title>
        <authorList>
            <person name="Campos J."/>
            <person name="Goldberg B."/>
            <person name="Tallon L."/>
            <person name="Sadzewicz L."/>
            <person name="Vavikolanu K."/>
            <person name="Mehta A."/>
            <person name="Aluvathingal J."/>
            <person name="Nadendla S."/>
            <person name="Nandy P."/>
            <person name="Geyer C."/>
            <person name="Yan Y."/>
            <person name="Sichtig H."/>
        </authorList>
    </citation>
    <scope>NUCLEOTIDE SEQUENCE [LARGE SCALE GENOMIC DNA]</scope>
    <source>
        <strain evidence="13 14">FDAARGOS_656</strain>
    </source>
</reference>
<feature type="domain" description="Protein kinase" evidence="11">
    <location>
        <begin position="581"/>
        <end position="808"/>
    </location>
</feature>
<comment type="similarity">
    <text evidence="1">Belongs to the protein kinase superfamily. STE Ser/Thr protein kinase family. STE20 subfamily.</text>
</comment>
<feature type="region of interest" description="Disordered" evidence="10">
    <location>
        <begin position="1"/>
        <end position="46"/>
    </location>
</feature>
<keyword evidence="4" id="KW-0808">Transferase</keyword>
<dbReference type="InterPro" id="IPR000719">
    <property type="entry name" value="Prot_kinase_dom"/>
</dbReference>
<dbReference type="Pfam" id="PF00069">
    <property type="entry name" value="Pkinase"/>
    <property type="match status" value="2"/>
</dbReference>
<dbReference type="FunFam" id="3.90.810.10:FF:000005">
    <property type="entry name" value="Non-specific serine/threonine protein kinase"/>
    <property type="match status" value="1"/>
</dbReference>
<dbReference type="InterPro" id="IPR036936">
    <property type="entry name" value="CRIB_dom_sf"/>
</dbReference>
<keyword evidence="7" id="KW-0067">ATP-binding</keyword>
<dbReference type="SUPFAM" id="SSF56112">
    <property type="entry name" value="Protein kinase-like (PK-like)"/>
    <property type="match status" value="1"/>
</dbReference>
<dbReference type="PANTHER" id="PTHR45832">
    <property type="entry name" value="SERINE/THREONINE-PROTEIN KINASE SAMKA-RELATED-RELATED"/>
    <property type="match status" value="1"/>
</dbReference>
<feature type="region of interest" description="Disordered" evidence="10">
    <location>
        <begin position="129"/>
        <end position="153"/>
    </location>
</feature>
<keyword evidence="3" id="KW-0723">Serine/threonine-protein kinase</keyword>
<dbReference type="PROSITE" id="PS50011">
    <property type="entry name" value="PROTEIN_KINASE_DOM"/>
    <property type="match status" value="1"/>
</dbReference>
<evidence type="ECO:0000256" key="9">
    <source>
        <dbReference type="ARBA" id="ARBA00048679"/>
    </source>
</evidence>
<dbReference type="SMART" id="SM00285">
    <property type="entry name" value="PBD"/>
    <property type="match status" value="1"/>
</dbReference>
<feature type="compositionally biased region" description="Basic and acidic residues" evidence="10">
    <location>
        <begin position="335"/>
        <end position="349"/>
    </location>
</feature>
<feature type="compositionally biased region" description="Low complexity" evidence="10">
    <location>
        <begin position="277"/>
        <end position="306"/>
    </location>
</feature>
<dbReference type="PROSITE" id="PS50108">
    <property type="entry name" value="CRIB"/>
    <property type="match status" value="1"/>
</dbReference>
<accession>A0A8H6F050</accession>
<dbReference type="EC" id="2.7.11.1" evidence="2"/>
<dbReference type="FunFam" id="3.30.200.20:FF:000761">
    <property type="entry name" value="Non-specific serine/threonine protein kinase"/>
    <property type="match status" value="1"/>
</dbReference>
<evidence type="ECO:0000256" key="1">
    <source>
        <dbReference type="ARBA" id="ARBA00008874"/>
    </source>
</evidence>
<dbReference type="InterPro" id="IPR011009">
    <property type="entry name" value="Kinase-like_dom_sf"/>
</dbReference>
<feature type="compositionally biased region" description="Pro residues" evidence="10">
    <location>
        <begin position="392"/>
        <end position="401"/>
    </location>
</feature>
<feature type="compositionally biased region" description="Gly residues" evidence="10">
    <location>
        <begin position="23"/>
        <end position="39"/>
    </location>
</feature>
<dbReference type="EMBL" id="JABWAD010000061">
    <property type="protein sequence ID" value="KAF6062676.1"/>
    <property type="molecule type" value="Genomic_DNA"/>
</dbReference>
<evidence type="ECO:0000256" key="7">
    <source>
        <dbReference type="ARBA" id="ARBA00022840"/>
    </source>
</evidence>
<dbReference type="InterPro" id="IPR051931">
    <property type="entry name" value="PAK3-like"/>
</dbReference>
<sequence length="844" mass="92812">MTSIYTSDLKNHRRAPPPPNGAAGSGSGSSSGSGSGSGSGSANQTKPIQLNINSSKRQSGWVHVKDDGIFTSFRWNKRFMVINDKTLNFYKQEPYSSDDAFTTKCPLVQIGENNSGVSSSHPHLQIQHLTNGSLNGNSSSSPTSGLSSSSVLTGGNSGVSGPINFTHKVHVGFDPASGNFTGLPDTWKSLLQHSKITNEDWKKDPVAVIEVLEFYSDINGGNSAAGTPIGSPMINSKTNNNNNDPNNYSSAKNNVQEANLQEWVKPPAKSTVSQFKPSSLPSSGNNNNNNSTNNNNTKNVSPLNNLMNKSELIPARRAPPPPTSGTSSDTYSNKNHQDRSGYEQQRQQRTDSSQQQQQQQKQHQYQQKSQQQQQPQQPLSSHQGGTSHIPKQVPPTLPSSGPPTQAASGKSMPSKIHPDLKIQQGTNNYIKSSGTDANQVDGDAKQFIKPFNLQSKKSQQQLASKQPSPPSSQQQQQKPMTSHGLMGTSHSVTKPLNPVNDPIKPLNLKSSKSKEALNETSGVSKTPSPTDKSNKPTAPASGPAVTKTAKQLKKERERLNDLQIIAKLKTVVNNQDPKPLFRIVEKAGQGASGNVYLAEMIKDNNRKIAIKQMDLDAQPRKELIINEILVMKDSQHKNIVNFLDSYLIGDNELWVIMEYMQGGSLTEIIENNDFKLNEKQIATIYAYGNVKITDFGFCAKLTDQRNKRATMVGTPYWMAPEVVKQKEYDEKVDVWSLGIMTIEMIEGEPPYLNEEPLKALYLIATNGTPKLKKPELLSNSIKKFLSICLCVDVRYRASTDELLEHSFIQHKSGKIEELAPLLEWKKQQQKHQQHKQETSDTGFA</sequence>
<evidence type="ECO:0000313" key="13">
    <source>
        <dbReference type="EMBL" id="KAF6062676.1"/>
    </source>
</evidence>
<evidence type="ECO:0000256" key="3">
    <source>
        <dbReference type="ARBA" id="ARBA00022527"/>
    </source>
</evidence>
<dbReference type="InterPro" id="IPR033923">
    <property type="entry name" value="PAK_BD"/>
</dbReference>
<comment type="catalytic activity">
    <reaction evidence="9">
        <text>L-seryl-[protein] + ATP = O-phospho-L-seryl-[protein] + ADP + H(+)</text>
        <dbReference type="Rhea" id="RHEA:17989"/>
        <dbReference type="Rhea" id="RHEA-COMP:9863"/>
        <dbReference type="Rhea" id="RHEA-COMP:11604"/>
        <dbReference type="ChEBI" id="CHEBI:15378"/>
        <dbReference type="ChEBI" id="CHEBI:29999"/>
        <dbReference type="ChEBI" id="CHEBI:30616"/>
        <dbReference type="ChEBI" id="CHEBI:83421"/>
        <dbReference type="ChEBI" id="CHEBI:456216"/>
        <dbReference type="EC" id="2.7.11.1"/>
    </reaction>
</comment>
<dbReference type="InterPro" id="IPR000095">
    <property type="entry name" value="CRIB_dom"/>
</dbReference>
<feature type="region of interest" description="Disordered" evidence="10">
    <location>
        <begin position="220"/>
        <end position="251"/>
    </location>
</feature>
<dbReference type="GO" id="GO:0004674">
    <property type="term" value="F:protein serine/threonine kinase activity"/>
    <property type="evidence" value="ECO:0007669"/>
    <property type="project" value="UniProtKB-KW"/>
</dbReference>
<evidence type="ECO:0000256" key="10">
    <source>
        <dbReference type="SAM" id="MobiDB-lite"/>
    </source>
</evidence>
<evidence type="ECO:0000256" key="6">
    <source>
        <dbReference type="ARBA" id="ARBA00022777"/>
    </source>
</evidence>
<evidence type="ECO:0000256" key="4">
    <source>
        <dbReference type="ARBA" id="ARBA00022679"/>
    </source>
</evidence>
<feature type="domain" description="CRIB" evidence="12">
    <location>
        <begin position="159"/>
        <end position="172"/>
    </location>
</feature>
<proteinExistence type="inferred from homology"/>
<feature type="compositionally biased region" description="Polar residues" evidence="10">
    <location>
        <begin position="324"/>
        <end position="334"/>
    </location>
</feature>
<protein>
    <recommendedName>
        <fullName evidence="2">non-specific serine/threonine protein kinase</fullName>
        <ecNumber evidence="2">2.7.11.1</ecNumber>
    </recommendedName>
</protein>
<evidence type="ECO:0000256" key="2">
    <source>
        <dbReference type="ARBA" id="ARBA00012513"/>
    </source>
</evidence>
<dbReference type="Gene3D" id="1.10.510.10">
    <property type="entry name" value="Transferase(Phosphotransferase) domain 1"/>
    <property type="match status" value="1"/>
</dbReference>
<feature type="compositionally biased region" description="Polar residues" evidence="10">
    <location>
        <begin position="518"/>
        <end position="531"/>
    </location>
</feature>
<dbReference type="AlphaFoldDB" id="A0A8H6F050"/>
<keyword evidence="5" id="KW-0547">Nucleotide-binding</keyword>
<gene>
    <name evidence="13" type="ORF">FOB64_005736</name>
</gene>
<name>A0A8H6F050_CANAX</name>
<feature type="compositionally biased region" description="Low complexity" evidence="10">
    <location>
        <begin position="350"/>
        <end position="383"/>
    </location>
</feature>
<dbReference type="CDD" id="cd01093">
    <property type="entry name" value="CRIB_PAK_like"/>
    <property type="match status" value="1"/>
</dbReference>
<dbReference type="Proteomes" id="UP000536275">
    <property type="component" value="Unassembled WGS sequence"/>
</dbReference>
<evidence type="ECO:0000313" key="14">
    <source>
        <dbReference type="Proteomes" id="UP000536275"/>
    </source>
</evidence>
<dbReference type="SUPFAM" id="SSF50729">
    <property type="entry name" value="PH domain-like"/>
    <property type="match status" value="1"/>
</dbReference>